<dbReference type="PANTHER" id="PTHR20978:SF0">
    <property type="entry name" value="SPLICING FACTOR 3B SUBUNIT 5"/>
    <property type="match status" value="1"/>
</dbReference>
<evidence type="ECO:0000313" key="2">
    <source>
        <dbReference type="RefSeq" id="XP_012568279.1"/>
    </source>
</evidence>
<dbReference type="GO" id="GO:0071011">
    <property type="term" value="C:precatalytic spliceosome"/>
    <property type="evidence" value="ECO:0007669"/>
    <property type="project" value="TreeGrafter"/>
</dbReference>
<dbReference type="GO" id="GO:0005686">
    <property type="term" value="C:U2 snRNP"/>
    <property type="evidence" value="ECO:0007669"/>
    <property type="project" value="TreeGrafter"/>
</dbReference>
<organism evidence="1 2">
    <name type="scientific">Cicer arietinum</name>
    <name type="common">Chickpea</name>
    <name type="synonym">Garbanzo</name>
    <dbReference type="NCBI Taxonomy" id="3827"/>
    <lineage>
        <taxon>Eukaryota</taxon>
        <taxon>Viridiplantae</taxon>
        <taxon>Streptophyta</taxon>
        <taxon>Embryophyta</taxon>
        <taxon>Tracheophyta</taxon>
        <taxon>Spermatophyta</taxon>
        <taxon>Magnoliopsida</taxon>
        <taxon>eudicotyledons</taxon>
        <taxon>Gunneridae</taxon>
        <taxon>Pentapetalae</taxon>
        <taxon>rosids</taxon>
        <taxon>fabids</taxon>
        <taxon>Fabales</taxon>
        <taxon>Fabaceae</taxon>
        <taxon>Papilionoideae</taxon>
        <taxon>50 kb inversion clade</taxon>
        <taxon>NPAAA clade</taxon>
        <taxon>Hologalegina</taxon>
        <taxon>IRL clade</taxon>
        <taxon>Cicereae</taxon>
        <taxon>Cicer</taxon>
    </lineage>
</organism>
<dbReference type="RefSeq" id="XP_012568279.1">
    <property type="nucleotide sequence ID" value="XM_012712825.2"/>
</dbReference>
<gene>
    <name evidence="2" type="primary">LOC105851589</name>
</gene>
<proteinExistence type="predicted"/>
<protein>
    <submittedName>
        <fullName evidence="2">Uncharacterized protein At4g14342-like</fullName>
    </submittedName>
</protein>
<dbReference type="STRING" id="3827.A0A1S3DYP1"/>
<dbReference type="InterPro" id="IPR009846">
    <property type="entry name" value="SF3b5/RDS3-10"/>
</dbReference>
<accession>A0A1S3DYP1</accession>
<dbReference type="KEGG" id="cam:105851589"/>
<dbReference type="OrthoDB" id="274726at2759"/>
<keyword evidence="1" id="KW-1185">Reference proteome</keyword>
<dbReference type="AlphaFoldDB" id="A0A1S3DYP1"/>
<dbReference type="GO" id="GO:0000398">
    <property type="term" value="P:mRNA splicing, via spliceosome"/>
    <property type="evidence" value="ECO:0007669"/>
    <property type="project" value="TreeGrafter"/>
</dbReference>
<reference evidence="2" key="2">
    <citation type="submission" date="2025-08" db="UniProtKB">
        <authorList>
            <consortium name="RefSeq"/>
        </authorList>
    </citation>
    <scope>IDENTIFICATION</scope>
    <source>
        <tissue evidence="2">Etiolated seedlings</tissue>
    </source>
</reference>
<name>A0A1S3DYP1_CICAR</name>
<reference evidence="1" key="1">
    <citation type="journal article" date="2013" name="Nat. Biotechnol.">
        <title>Draft genome sequence of chickpea (Cicer arietinum) provides a resource for trait improvement.</title>
        <authorList>
            <person name="Varshney R.K."/>
            <person name="Song C."/>
            <person name="Saxena R.K."/>
            <person name="Azam S."/>
            <person name="Yu S."/>
            <person name="Sharpe A.G."/>
            <person name="Cannon S."/>
            <person name="Baek J."/>
            <person name="Rosen B.D."/>
            <person name="Tar'an B."/>
            <person name="Millan T."/>
            <person name="Zhang X."/>
            <person name="Ramsay L.D."/>
            <person name="Iwata A."/>
            <person name="Wang Y."/>
            <person name="Nelson W."/>
            <person name="Farmer A.D."/>
            <person name="Gaur P.M."/>
            <person name="Soderlund C."/>
            <person name="Penmetsa R.V."/>
            <person name="Xu C."/>
            <person name="Bharti A.K."/>
            <person name="He W."/>
            <person name="Winter P."/>
            <person name="Zhao S."/>
            <person name="Hane J.K."/>
            <person name="Carrasquilla-Garcia N."/>
            <person name="Condie J.A."/>
            <person name="Upadhyaya H.D."/>
            <person name="Luo M.C."/>
            <person name="Thudi M."/>
            <person name="Gowda C.L."/>
            <person name="Singh N.P."/>
            <person name="Lichtenzveig J."/>
            <person name="Gali K.K."/>
            <person name="Rubio J."/>
            <person name="Nadarajan N."/>
            <person name="Dolezel J."/>
            <person name="Bansal K.C."/>
            <person name="Xu X."/>
            <person name="Edwards D."/>
            <person name="Zhang G."/>
            <person name="Kahl G."/>
            <person name="Gil J."/>
            <person name="Singh K.B."/>
            <person name="Datta S.K."/>
            <person name="Jackson S.A."/>
            <person name="Wang J."/>
            <person name="Cook D.R."/>
        </authorList>
    </citation>
    <scope>NUCLEOTIDE SEQUENCE [LARGE SCALE GENOMIC DNA]</scope>
    <source>
        <strain evidence="1">cv. CDC Frontier</strain>
    </source>
</reference>
<dbReference type="PANTHER" id="PTHR20978">
    <property type="entry name" value="SPLICING FACTOR 3B SUBUNIT 5"/>
    <property type="match status" value="1"/>
</dbReference>
<dbReference type="Pfam" id="PF07189">
    <property type="entry name" value="SF3b10"/>
    <property type="match status" value="1"/>
</dbReference>
<dbReference type="Proteomes" id="UP000087171">
    <property type="component" value="Chromosome Ca1"/>
</dbReference>
<sequence>MAANAFPFDLNEEPALDSNEEAALDLNEEPALDLNEEPHDHNGVEENFGIEEETNVTSGSDVDVLNSQFDRLQADLNRFEWQVNIHRFAYASYIGSYPFLSYFAIAENESIGRQRYRFMQKMILPCGLPPERNED</sequence>
<evidence type="ECO:0000313" key="1">
    <source>
        <dbReference type="Proteomes" id="UP000087171"/>
    </source>
</evidence>
<dbReference type="GeneID" id="105851589"/>